<protein>
    <submittedName>
        <fullName evidence="1">Tetratricopeptide-like helical domain, DYW domain protein</fullName>
    </submittedName>
</protein>
<accession>A0A2U1PTH4</accession>
<dbReference type="InterPro" id="IPR046960">
    <property type="entry name" value="PPR_At4g14850-like_plant"/>
</dbReference>
<organism evidence="1 2">
    <name type="scientific">Artemisia annua</name>
    <name type="common">Sweet wormwood</name>
    <dbReference type="NCBI Taxonomy" id="35608"/>
    <lineage>
        <taxon>Eukaryota</taxon>
        <taxon>Viridiplantae</taxon>
        <taxon>Streptophyta</taxon>
        <taxon>Embryophyta</taxon>
        <taxon>Tracheophyta</taxon>
        <taxon>Spermatophyta</taxon>
        <taxon>Magnoliopsida</taxon>
        <taxon>eudicotyledons</taxon>
        <taxon>Gunneridae</taxon>
        <taxon>Pentapetalae</taxon>
        <taxon>asterids</taxon>
        <taxon>campanulids</taxon>
        <taxon>Asterales</taxon>
        <taxon>Asteraceae</taxon>
        <taxon>Asteroideae</taxon>
        <taxon>Anthemideae</taxon>
        <taxon>Artemisiinae</taxon>
        <taxon>Artemisia</taxon>
    </lineage>
</organism>
<comment type="caution">
    <text evidence="1">The sequence shown here is derived from an EMBL/GenBank/DDBJ whole genome shotgun (WGS) entry which is preliminary data.</text>
</comment>
<dbReference type="STRING" id="35608.A0A2U1PTH4"/>
<proteinExistence type="predicted"/>
<gene>
    <name evidence="1" type="ORF">CTI12_AA115080</name>
</gene>
<dbReference type="PANTHER" id="PTHR47926:SF482">
    <property type="entry name" value="PENTATRICOPEPTIDE REPEAT-CONTAINING PROTEIN CHLOROPLASTIC"/>
    <property type="match status" value="1"/>
</dbReference>
<sequence length="135" mass="15189">MVRDYGITPELVHYACLVDLLARGGLLDEAKDVIGTMPMEPDASIWRALIGACRIYSNTHMAKTAFEKLIELEPTNAGLCVIIQHLCSFRSLVRAGDKSHPKSKNIYKKLTFLLTSAKEMGYVHDLKWVLHDEDD</sequence>
<dbReference type="EMBL" id="PKPP01000755">
    <property type="protein sequence ID" value="PWA89044.1"/>
    <property type="molecule type" value="Genomic_DNA"/>
</dbReference>
<dbReference type="GO" id="GO:0009451">
    <property type="term" value="P:RNA modification"/>
    <property type="evidence" value="ECO:0007669"/>
    <property type="project" value="InterPro"/>
</dbReference>
<dbReference type="PANTHER" id="PTHR47926">
    <property type="entry name" value="PENTATRICOPEPTIDE REPEAT-CONTAINING PROTEIN"/>
    <property type="match status" value="1"/>
</dbReference>
<dbReference type="Proteomes" id="UP000245207">
    <property type="component" value="Unassembled WGS sequence"/>
</dbReference>
<dbReference type="InterPro" id="IPR046849">
    <property type="entry name" value="E2_motif"/>
</dbReference>
<dbReference type="AlphaFoldDB" id="A0A2U1PTH4"/>
<name>A0A2U1PTH4_ARTAN</name>
<keyword evidence="2" id="KW-1185">Reference proteome</keyword>
<dbReference type="Gene3D" id="1.25.40.10">
    <property type="entry name" value="Tetratricopeptide repeat domain"/>
    <property type="match status" value="1"/>
</dbReference>
<evidence type="ECO:0000313" key="1">
    <source>
        <dbReference type="EMBL" id="PWA89044.1"/>
    </source>
</evidence>
<dbReference type="Pfam" id="PF20430">
    <property type="entry name" value="Eplus_motif"/>
    <property type="match status" value="1"/>
</dbReference>
<dbReference type="InterPro" id="IPR011990">
    <property type="entry name" value="TPR-like_helical_dom_sf"/>
</dbReference>
<reference evidence="1 2" key="1">
    <citation type="journal article" date="2018" name="Mol. Plant">
        <title>The genome of Artemisia annua provides insight into the evolution of Asteraceae family and artemisinin biosynthesis.</title>
        <authorList>
            <person name="Shen Q."/>
            <person name="Zhang L."/>
            <person name="Liao Z."/>
            <person name="Wang S."/>
            <person name="Yan T."/>
            <person name="Shi P."/>
            <person name="Liu M."/>
            <person name="Fu X."/>
            <person name="Pan Q."/>
            <person name="Wang Y."/>
            <person name="Lv Z."/>
            <person name="Lu X."/>
            <person name="Zhang F."/>
            <person name="Jiang W."/>
            <person name="Ma Y."/>
            <person name="Chen M."/>
            <person name="Hao X."/>
            <person name="Li L."/>
            <person name="Tang Y."/>
            <person name="Lv G."/>
            <person name="Zhou Y."/>
            <person name="Sun X."/>
            <person name="Brodelius P.E."/>
            <person name="Rose J.K.C."/>
            <person name="Tang K."/>
        </authorList>
    </citation>
    <scope>NUCLEOTIDE SEQUENCE [LARGE SCALE GENOMIC DNA]</scope>
    <source>
        <strain evidence="2">cv. Huhao1</strain>
        <tissue evidence="1">Leaf</tissue>
    </source>
</reference>
<dbReference type="OrthoDB" id="185373at2759"/>
<dbReference type="GO" id="GO:0003723">
    <property type="term" value="F:RNA binding"/>
    <property type="evidence" value="ECO:0007669"/>
    <property type="project" value="InterPro"/>
</dbReference>
<evidence type="ECO:0000313" key="2">
    <source>
        <dbReference type="Proteomes" id="UP000245207"/>
    </source>
</evidence>